<proteinExistence type="predicted"/>
<dbReference type="EMBL" id="VSSQ01003251">
    <property type="protein sequence ID" value="MPM19826.1"/>
    <property type="molecule type" value="Genomic_DNA"/>
</dbReference>
<accession>A0A644XUD4</accession>
<protein>
    <submittedName>
        <fullName evidence="2">Uncharacterized protein</fullName>
    </submittedName>
</protein>
<dbReference type="AlphaFoldDB" id="A0A644XUD4"/>
<keyword evidence="1" id="KW-0812">Transmembrane</keyword>
<organism evidence="2">
    <name type="scientific">bioreactor metagenome</name>
    <dbReference type="NCBI Taxonomy" id="1076179"/>
    <lineage>
        <taxon>unclassified sequences</taxon>
        <taxon>metagenomes</taxon>
        <taxon>ecological metagenomes</taxon>
    </lineage>
</organism>
<feature type="transmembrane region" description="Helical" evidence="1">
    <location>
        <begin position="20"/>
        <end position="40"/>
    </location>
</feature>
<keyword evidence="1" id="KW-0472">Membrane</keyword>
<comment type="caution">
    <text evidence="2">The sequence shown here is derived from an EMBL/GenBank/DDBJ whole genome shotgun (WGS) entry which is preliminary data.</text>
</comment>
<sequence>MKDFNIWWQPFKSLGEKSFIRNLIVSLLVLFYLIFIPIVMINKINIVNRFLIIITIIINILLIIIGYFLGKKLWKKGESIK</sequence>
<reference evidence="2" key="1">
    <citation type="submission" date="2019-08" db="EMBL/GenBank/DDBJ databases">
        <authorList>
            <person name="Kucharzyk K."/>
            <person name="Murdoch R.W."/>
            <person name="Higgins S."/>
            <person name="Loffler F."/>
        </authorList>
    </citation>
    <scope>NUCLEOTIDE SEQUENCE</scope>
</reference>
<feature type="transmembrane region" description="Helical" evidence="1">
    <location>
        <begin position="46"/>
        <end position="69"/>
    </location>
</feature>
<keyword evidence="1" id="KW-1133">Transmembrane helix</keyword>
<gene>
    <name evidence="2" type="ORF">SDC9_66252</name>
</gene>
<evidence type="ECO:0000313" key="2">
    <source>
        <dbReference type="EMBL" id="MPM19826.1"/>
    </source>
</evidence>
<evidence type="ECO:0000256" key="1">
    <source>
        <dbReference type="SAM" id="Phobius"/>
    </source>
</evidence>
<name>A0A644XUD4_9ZZZZ</name>